<dbReference type="SUPFAM" id="SSF53448">
    <property type="entry name" value="Nucleotide-diphospho-sugar transferases"/>
    <property type="match status" value="1"/>
</dbReference>
<dbReference type="EMBL" id="SLXV01000043">
    <property type="protein sequence ID" value="TCP64120.1"/>
    <property type="molecule type" value="Genomic_DNA"/>
</dbReference>
<dbReference type="Pfam" id="PF13489">
    <property type="entry name" value="Methyltransf_23"/>
    <property type="match status" value="1"/>
</dbReference>
<dbReference type="InterPro" id="IPR029044">
    <property type="entry name" value="Nucleotide-diphossugar_trans"/>
</dbReference>
<dbReference type="RefSeq" id="WP_165873797.1">
    <property type="nucleotide sequence ID" value="NZ_SLXV01000043.1"/>
</dbReference>
<dbReference type="AlphaFoldDB" id="A0A4R2RJV7"/>
<accession>A0A4R2RJV7</accession>
<dbReference type="GO" id="GO:0008168">
    <property type="term" value="F:methyltransferase activity"/>
    <property type="evidence" value="ECO:0007669"/>
    <property type="project" value="UniProtKB-KW"/>
</dbReference>
<dbReference type="CDD" id="cd02440">
    <property type="entry name" value="AdoMet_MTases"/>
    <property type="match status" value="1"/>
</dbReference>
<keyword evidence="2" id="KW-0489">Methyltransferase</keyword>
<name>A0A4R2RJV7_9BACL</name>
<evidence type="ECO:0000313" key="2">
    <source>
        <dbReference type="EMBL" id="TCP64120.1"/>
    </source>
</evidence>
<keyword evidence="2" id="KW-0830">Ubiquinone</keyword>
<dbReference type="Gene3D" id="3.90.550.10">
    <property type="entry name" value="Spore Coat Polysaccharide Biosynthesis Protein SpsA, Chain A"/>
    <property type="match status" value="1"/>
</dbReference>
<evidence type="ECO:0000313" key="3">
    <source>
        <dbReference type="Proteomes" id="UP000294746"/>
    </source>
</evidence>
<dbReference type="Proteomes" id="UP000294746">
    <property type="component" value="Unassembled WGS sequence"/>
</dbReference>
<proteinExistence type="predicted"/>
<dbReference type="SUPFAM" id="SSF53335">
    <property type="entry name" value="S-adenosyl-L-methionine-dependent methyltransferases"/>
    <property type="match status" value="1"/>
</dbReference>
<dbReference type="PANTHER" id="PTHR43861">
    <property type="entry name" value="TRANS-ACONITATE 2-METHYLTRANSFERASE-RELATED"/>
    <property type="match status" value="1"/>
</dbReference>
<evidence type="ECO:0000259" key="1">
    <source>
        <dbReference type="Pfam" id="PF13712"/>
    </source>
</evidence>
<sequence length="453" mass="51725">MENLYGQMETSNNPMKNPGNTNISRVLDIGCGEGNLGSILKGHFGTEVYGIEKSPELAKMAAEKLTNVLCEDIETCSLPFEDDFFDQIILSDVLQHLNDPWATLKKVKSYLKPSGTIVARIPNVAHISILMDLLDGRWEYANNGLLDEKHLRFFTRQEIVSLFEKAGYEIISVKNLTRSSETHENLIGRLGEVLSDLKIGDPHFSEDSRTHHYVIEAKKRVNINLNKPLDENSFLFVTCIDDEEVYQKCQHHIQQLSVPAGYKFDYCQIRKATSIAQAYNVAIHHPAKYKIYIKQDTFILNKNFLHDLLHLFHAHPQLGLVGMIGCETIPSSGIWWESPFLIGKLIHCPDDLYQVVSHSMKTGTPYTPVKAMDGCLMATQYDLPWKEDLFDGSHFYDSSQTQEFIRNGYDVGIPYQSEPWCLHGGQHLFTHQKSDEGYKRSQKAFQDTYINRM</sequence>
<gene>
    <name evidence="2" type="ORF">EDD57_1435</name>
</gene>
<keyword evidence="2" id="KW-0808">Transferase</keyword>
<dbReference type="Pfam" id="PF13712">
    <property type="entry name" value="Glyco_tranf_2_5"/>
    <property type="match status" value="1"/>
</dbReference>
<keyword evidence="3" id="KW-1185">Reference proteome</keyword>
<dbReference type="InterPro" id="IPR029063">
    <property type="entry name" value="SAM-dependent_MTases_sf"/>
</dbReference>
<dbReference type="Gene3D" id="3.40.50.150">
    <property type="entry name" value="Vaccinia Virus protein VP39"/>
    <property type="match status" value="1"/>
</dbReference>
<protein>
    <submittedName>
        <fullName evidence="2">Ubiquinone/menaquinone biosynthesis C-methylase UbiE</fullName>
    </submittedName>
</protein>
<reference evidence="2 3" key="1">
    <citation type="submission" date="2019-03" db="EMBL/GenBank/DDBJ databases">
        <title>Genomic Encyclopedia of Type Strains, Phase IV (KMG-IV): sequencing the most valuable type-strain genomes for metagenomic binning, comparative biology and taxonomic classification.</title>
        <authorList>
            <person name="Goeker M."/>
        </authorList>
    </citation>
    <scope>NUCLEOTIDE SEQUENCE [LARGE SCALE GENOMIC DNA]</scope>
    <source>
        <strain evidence="2 3">DSM 46831</strain>
    </source>
</reference>
<organism evidence="2 3">
    <name type="scientific">Baia soyae</name>
    <dbReference type="NCBI Taxonomy" id="1544746"/>
    <lineage>
        <taxon>Bacteria</taxon>
        <taxon>Bacillati</taxon>
        <taxon>Bacillota</taxon>
        <taxon>Bacilli</taxon>
        <taxon>Bacillales</taxon>
        <taxon>Thermoactinomycetaceae</taxon>
        <taxon>Baia</taxon>
    </lineage>
</organism>
<comment type="caution">
    <text evidence="2">The sequence shown here is derived from an EMBL/GenBank/DDBJ whole genome shotgun (WGS) entry which is preliminary data.</text>
</comment>
<feature type="domain" description="Streptomycin biosynthesis protein StrF" evidence="1">
    <location>
        <begin position="236"/>
        <end position="443"/>
    </location>
</feature>
<dbReference type="GO" id="GO:0032259">
    <property type="term" value="P:methylation"/>
    <property type="evidence" value="ECO:0007669"/>
    <property type="project" value="UniProtKB-KW"/>
</dbReference>
<dbReference type="InterPro" id="IPR059123">
    <property type="entry name" value="StrF_dom"/>
</dbReference>